<gene>
    <name evidence="1" type="ORF">EVAR_27915_1</name>
</gene>
<evidence type="ECO:0000313" key="2">
    <source>
        <dbReference type="Proteomes" id="UP000299102"/>
    </source>
</evidence>
<proteinExistence type="predicted"/>
<comment type="caution">
    <text evidence="1">The sequence shown here is derived from an EMBL/GenBank/DDBJ whole genome shotgun (WGS) entry which is preliminary data.</text>
</comment>
<dbReference type="AlphaFoldDB" id="A0A4C1UUZ4"/>
<sequence>MFRCMHGARIVLRSCIRRVIVRSPRGTRTSRPLPGTPSYLCISLTGLQKGWCKSCALLSVNYRALVAGAGDDGGALAGPSFPSGQRTRLSAAVGSTARLECTVLALGGCALVKHTVRPQPFNINLKCLDFEAFTPVQRELGDANDHLTRFARHGVSVAVRNVQIRSHQTPKEFILSEISIMRESHVSYAQFTIYELAPRIAMMGAVRWAGGGRRLGARAREIRPRRAARARAADAFSGANFTNIYVRVTFTGKVSPTSRKLAALAVPRAALR</sequence>
<organism evidence="1 2">
    <name type="scientific">Eumeta variegata</name>
    <name type="common">Bagworm moth</name>
    <name type="synonym">Eumeta japonica</name>
    <dbReference type="NCBI Taxonomy" id="151549"/>
    <lineage>
        <taxon>Eukaryota</taxon>
        <taxon>Metazoa</taxon>
        <taxon>Ecdysozoa</taxon>
        <taxon>Arthropoda</taxon>
        <taxon>Hexapoda</taxon>
        <taxon>Insecta</taxon>
        <taxon>Pterygota</taxon>
        <taxon>Neoptera</taxon>
        <taxon>Endopterygota</taxon>
        <taxon>Lepidoptera</taxon>
        <taxon>Glossata</taxon>
        <taxon>Ditrysia</taxon>
        <taxon>Tineoidea</taxon>
        <taxon>Psychidae</taxon>
        <taxon>Oiketicinae</taxon>
        <taxon>Eumeta</taxon>
    </lineage>
</organism>
<dbReference type="Proteomes" id="UP000299102">
    <property type="component" value="Unassembled WGS sequence"/>
</dbReference>
<keyword evidence="2" id="KW-1185">Reference proteome</keyword>
<reference evidence="1 2" key="1">
    <citation type="journal article" date="2019" name="Commun. Biol.">
        <title>The bagworm genome reveals a unique fibroin gene that provides high tensile strength.</title>
        <authorList>
            <person name="Kono N."/>
            <person name="Nakamura H."/>
            <person name="Ohtoshi R."/>
            <person name="Tomita M."/>
            <person name="Numata K."/>
            <person name="Arakawa K."/>
        </authorList>
    </citation>
    <scope>NUCLEOTIDE SEQUENCE [LARGE SCALE GENOMIC DNA]</scope>
</reference>
<dbReference type="EMBL" id="BGZK01000231">
    <property type="protein sequence ID" value="GBP30301.1"/>
    <property type="molecule type" value="Genomic_DNA"/>
</dbReference>
<accession>A0A4C1UUZ4</accession>
<name>A0A4C1UUZ4_EUMVA</name>
<evidence type="ECO:0000313" key="1">
    <source>
        <dbReference type="EMBL" id="GBP30301.1"/>
    </source>
</evidence>
<protein>
    <submittedName>
        <fullName evidence="1">Uncharacterized protein</fullName>
    </submittedName>
</protein>